<evidence type="ECO:0000256" key="1">
    <source>
        <dbReference type="ARBA" id="ARBA00004651"/>
    </source>
</evidence>
<evidence type="ECO:0000256" key="3">
    <source>
        <dbReference type="ARBA" id="ARBA00022448"/>
    </source>
</evidence>
<dbReference type="EMBL" id="BMNA01000003">
    <property type="protein sequence ID" value="GGL97967.1"/>
    <property type="molecule type" value="Genomic_DNA"/>
</dbReference>
<dbReference type="AlphaFoldDB" id="A0A917WF94"/>
<reference evidence="10" key="2">
    <citation type="submission" date="2020-09" db="EMBL/GenBank/DDBJ databases">
        <authorList>
            <person name="Sun Q."/>
            <person name="Zhou Y."/>
        </authorList>
    </citation>
    <scope>NUCLEOTIDE SEQUENCE</scope>
    <source>
        <strain evidence="10">CGMCC 4.7308</strain>
    </source>
</reference>
<dbReference type="RefSeq" id="WP_229674201.1">
    <property type="nucleotide sequence ID" value="NZ_BMNA01000003.1"/>
</dbReference>
<feature type="transmembrane region" description="Helical" evidence="9">
    <location>
        <begin position="176"/>
        <end position="196"/>
    </location>
</feature>
<protein>
    <submittedName>
        <fullName evidence="10">Iron ABC transporter permease</fullName>
    </submittedName>
</protein>
<feature type="transmembrane region" description="Helical" evidence="9">
    <location>
        <begin position="336"/>
        <end position="354"/>
    </location>
</feature>
<comment type="similarity">
    <text evidence="2">Belongs to the binding-protein-dependent transport system permease family. FecCD subfamily.</text>
</comment>
<comment type="caution">
    <text evidence="10">The sequence shown here is derived from an EMBL/GenBank/DDBJ whole genome shotgun (WGS) entry which is preliminary data.</text>
</comment>
<dbReference type="FunFam" id="1.10.3470.10:FF:000001">
    <property type="entry name" value="Vitamin B12 ABC transporter permease BtuC"/>
    <property type="match status" value="1"/>
</dbReference>
<gene>
    <name evidence="10" type="ORF">GCM10011594_17310</name>
</gene>
<accession>A0A917WF94</accession>
<evidence type="ECO:0000256" key="5">
    <source>
        <dbReference type="ARBA" id="ARBA00022692"/>
    </source>
</evidence>
<dbReference type="CDD" id="cd06550">
    <property type="entry name" value="TM_ABC_iron-siderophores_like"/>
    <property type="match status" value="1"/>
</dbReference>
<feature type="transmembrane region" description="Helical" evidence="9">
    <location>
        <begin position="141"/>
        <end position="164"/>
    </location>
</feature>
<evidence type="ECO:0000313" key="11">
    <source>
        <dbReference type="Proteomes" id="UP000655208"/>
    </source>
</evidence>
<dbReference type="Gene3D" id="1.10.3470.10">
    <property type="entry name" value="ABC transporter involved in vitamin B12 uptake, BtuC"/>
    <property type="match status" value="1"/>
</dbReference>
<reference evidence="10" key="1">
    <citation type="journal article" date="2014" name="Int. J. Syst. Evol. Microbiol.">
        <title>Complete genome sequence of Corynebacterium casei LMG S-19264T (=DSM 44701T), isolated from a smear-ripened cheese.</title>
        <authorList>
            <consortium name="US DOE Joint Genome Institute (JGI-PGF)"/>
            <person name="Walter F."/>
            <person name="Albersmeier A."/>
            <person name="Kalinowski J."/>
            <person name="Ruckert C."/>
        </authorList>
    </citation>
    <scope>NUCLEOTIDE SEQUENCE</scope>
    <source>
        <strain evidence="10">CGMCC 4.7308</strain>
    </source>
</reference>
<organism evidence="10 11">
    <name type="scientific">Nakamurella endophytica</name>
    <dbReference type="NCBI Taxonomy" id="1748367"/>
    <lineage>
        <taxon>Bacteria</taxon>
        <taxon>Bacillati</taxon>
        <taxon>Actinomycetota</taxon>
        <taxon>Actinomycetes</taxon>
        <taxon>Nakamurellales</taxon>
        <taxon>Nakamurellaceae</taxon>
        <taxon>Nakamurella</taxon>
    </lineage>
</organism>
<dbReference type="Pfam" id="PF01032">
    <property type="entry name" value="FecCD"/>
    <property type="match status" value="1"/>
</dbReference>
<feature type="transmembrane region" description="Helical" evidence="9">
    <location>
        <begin position="76"/>
        <end position="102"/>
    </location>
</feature>
<evidence type="ECO:0000256" key="4">
    <source>
        <dbReference type="ARBA" id="ARBA00022475"/>
    </source>
</evidence>
<keyword evidence="4" id="KW-1003">Cell membrane</keyword>
<name>A0A917WF94_9ACTN</name>
<evidence type="ECO:0000256" key="9">
    <source>
        <dbReference type="SAM" id="Phobius"/>
    </source>
</evidence>
<evidence type="ECO:0000313" key="10">
    <source>
        <dbReference type="EMBL" id="GGL97967.1"/>
    </source>
</evidence>
<comment type="subcellular location">
    <subcellularLocation>
        <location evidence="1">Cell membrane</location>
        <topology evidence="1">Multi-pass membrane protein</topology>
    </subcellularLocation>
</comment>
<keyword evidence="6 9" id="KW-1133">Transmembrane helix</keyword>
<keyword evidence="5 9" id="KW-0812">Transmembrane</keyword>
<feature type="transmembrane region" description="Helical" evidence="9">
    <location>
        <begin position="266"/>
        <end position="296"/>
    </location>
</feature>
<proteinExistence type="inferred from homology"/>
<dbReference type="Proteomes" id="UP000655208">
    <property type="component" value="Unassembled WGS sequence"/>
</dbReference>
<evidence type="ECO:0000256" key="8">
    <source>
        <dbReference type="SAM" id="MobiDB-lite"/>
    </source>
</evidence>
<feature type="transmembrane region" description="Helical" evidence="9">
    <location>
        <begin position="114"/>
        <end position="135"/>
    </location>
</feature>
<keyword evidence="11" id="KW-1185">Reference proteome</keyword>
<sequence>MTATTTDPPAARPLAVPGGSRRRSGRRRQMSLLVTALAVLLACGVASVTVGSRFVAPEALWHSLFGGDRTSIDAVIVWQLRIPRTVLAVLTGAALAVSGAVLQGVSRNPMADPGLLGVNAGAALAVVLSIQLFGISTPAGYVTGALVGAAVVAALVVTFSSLGARGGRRGSGESGVTLVVAGMAVTALATAVIQLLSLRDSTTFDQLRVWQVGAVSGRDLGTLATAGPVLLVGAVLVVVTARGVDALALGDEAARGLGQRTGRTRVLAVAGVVALCGASVALAGPIGFVGLAVPHLARLLTGPDHRRVLALSAVLGPCLLLAADVVGRVVHPPSEVPVGVLTAVIGVPVLLVLARRRAVAR</sequence>
<dbReference type="PANTHER" id="PTHR30472:SF1">
    <property type="entry name" value="FE(3+) DICITRATE TRANSPORT SYSTEM PERMEASE PROTEIN FECC-RELATED"/>
    <property type="match status" value="1"/>
</dbReference>
<dbReference type="SUPFAM" id="SSF81345">
    <property type="entry name" value="ABC transporter involved in vitamin B12 uptake, BtuC"/>
    <property type="match status" value="1"/>
</dbReference>
<feature type="transmembrane region" description="Helical" evidence="9">
    <location>
        <begin position="30"/>
        <end position="56"/>
    </location>
</feature>
<dbReference type="GO" id="GO:0033214">
    <property type="term" value="P:siderophore-iron import into cell"/>
    <property type="evidence" value="ECO:0007669"/>
    <property type="project" value="TreeGrafter"/>
</dbReference>
<evidence type="ECO:0000256" key="7">
    <source>
        <dbReference type="ARBA" id="ARBA00023136"/>
    </source>
</evidence>
<feature type="compositionally biased region" description="Low complexity" evidence="8">
    <location>
        <begin position="1"/>
        <end position="19"/>
    </location>
</feature>
<dbReference type="GO" id="GO:0005886">
    <property type="term" value="C:plasma membrane"/>
    <property type="evidence" value="ECO:0007669"/>
    <property type="project" value="UniProtKB-SubCell"/>
</dbReference>
<evidence type="ECO:0000256" key="6">
    <source>
        <dbReference type="ARBA" id="ARBA00022989"/>
    </source>
</evidence>
<dbReference type="InterPro" id="IPR037294">
    <property type="entry name" value="ABC_BtuC-like"/>
</dbReference>
<feature type="region of interest" description="Disordered" evidence="8">
    <location>
        <begin position="1"/>
        <end position="26"/>
    </location>
</feature>
<keyword evidence="3" id="KW-0813">Transport</keyword>
<dbReference type="InterPro" id="IPR000522">
    <property type="entry name" value="ABC_transptr_permease_BtuC"/>
</dbReference>
<dbReference type="GO" id="GO:0022857">
    <property type="term" value="F:transmembrane transporter activity"/>
    <property type="evidence" value="ECO:0007669"/>
    <property type="project" value="InterPro"/>
</dbReference>
<dbReference type="PANTHER" id="PTHR30472">
    <property type="entry name" value="FERRIC ENTEROBACTIN TRANSPORT SYSTEM PERMEASE PROTEIN"/>
    <property type="match status" value="1"/>
</dbReference>
<evidence type="ECO:0000256" key="2">
    <source>
        <dbReference type="ARBA" id="ARBA00007935"/>
    </source>
</evidence>
<keyword evidence="7 9" id="KW-0472">Membrane</keyword>